<dbReference type="InterPro" id="IPR054462">
    <property type="entry name" value="TraI_M"/>
</dbReference>
<dbReference type="InterPro" id="IPR005094">
    <property type="entry name" value="Endonuclease_MobA/VirD2"/>
</dbReference>
<evidence type="ECO:0000259" key="2">
    <source>
        <dbReference type="Pfam" id="PF03432"/>
    </source>
</evidence>
<dbReference type="Pfam" id="PF22863">
    <property type="entry name" value="TraI_middle"/>
    <property type="match status" value="1"/>
</dbReference>
<proteinExistence type="predicted"/>
<organism evidence="5 6">
    <name type="scientific">Nitrosomonas mobilis</name>
    <dbReference type="NCBI Taxonomy" id="51642"/>
    <lineage>
        <taxon>Bacteria</taxon>
        <taxon>Pseudomonadati</taxon>
        <taxon>Pseudomonadota</taxon>
        <taxon>Betaproteobacteria</taxon>
        <taxon>Nitrosomonadales</taxon>
        <taxon>Nitrosomonadaceae</taxon>
        <taxon>Nitrosomonas</taxon>
    </lineage>
</organism>
<feature type="region of interest" description="Disordered" evidence="1">
    <location>
        <begin position="520"/>
        <end position="558"/>
    </location>
</feature>
<gene>
    <name evidence="5" type="ORF">NSMM_540021</name>
</gene>
<dbReference type="Pfam" id="PF18821">
    <property type="entry name" value="LPD7"/>
    <property type="match status" value="1"/>
</dbReference>
<dbReference type="AlphaFoldDB" id="A0A1G5SH29"/>
<feature type="domain" description="MobA/VirD2-like nuclease" evidence="2">
    <location>
        <begin position="22"/>
        <end position="153"/>
    </location>
</feature>
<evidence type="ECO:0000313" key="6">
    <source>
        <dbReference type="Proteomes" id="UP000198729"/>
    </source>
</evidence>
<dbReference type="NCBIfam" id="NF041893">
    <property type="entry name" value="TraI_MobP_relax"/>
    <property type="match status" value="1"/>
</dbReference>
<dbReference type="Pfam" id="PF03432">
    <property type="entry name" value="Relaxase"/>
    <property type="match status" value="1"/>
</dbReference>
<dbReference type="EMBL" id="FMWO01000063">
    <property type="protein sequence ID" value="SCZ86418.1"/>
    <property type="molecule type" value="Genomic_DNA"/>
</dbReference>
<protein>
    <submittedName>
        <fullName evidence="5">Relaxase/mobilization nuclease family protein</fullName>
    </submittedName>
</protein>
<dbReference type="OrthoDB" id="279005at2"/>
<keyword evidence="6" id="KW-1185">Reference proteome</keyword>
<dbReference type="InterPro" id="IPR040677">
    <property type="entry name" value="LPD7"/>
</dbReference>
<evidence type="ECO:0000259" key="4">
    <source>
        <dbReference type="Pfam" id="PF22863"/>
    </source>
</evidence>
<evidence type="ECO:0000313" key="5">
    <source>
        <dbReference type="EMBL" id="SCZ86418.1"/>
    </source>
</evidence>
<reference evidence="5 6" key="1">
    <citation type="submission" date="2016-10" db="EMBL/GenBank/DDBJ databases">
        <authorList>
            <person name="de Groot N.N."/>
        </authorList>
    </citation>
    <scope>NUCLEOTIDE SEQUENCE [LARGE SCALE GENOMIC DNA]</scope>
    <source>
        <strain evidence="5">1</strain>
    </source>
</reference>
<evidence type="ECO:0000256" key="1">
    <source>
        <dbReference type="SAM" id="MobiDB-lite"/>
    </source>
</evidence>
<dbReference type="STRING" id="51642.NSMM_540021"/>
<dbReference type="RefSeq" id="WP_090287455.1">
    <property type="nucleotide sequence ID" value="NZ_FMWO01000063.1"/>
</dbReference>
<feature type="domain" description="TraI-like middle" evidence="4">
    <location>
        <begin position="168"/>
        <end position="253"/>
    </location>
</feature>
<evidence type="ECO:0000259" key="3">
    <source>
        <dbReference type="Pfam" id="PF18821"/>
    </source>
</evidence>
<feature type="domain" description="Large polyvalent protein-associated" evidence="3">
    <location>
        <begin position="427"/>
        <end position="513"/>
    </location>
</feature>
<sequence>MIAKHIPINSVRKSNFATLVNYICDPQSKTERVGLVRAVNCYSDRPDCVIAEVLNTQQMNQRATSDKTYHLVVSFRDAVLADHVLQAVEDKLCEGLGFGEHQRMSAVHHDTDHLHIHIAINKIHPTRFTIHNPHYDYKVIGDLCKKLEEEYGLTPDNHDTQKRGAQGKESNIAFKAGSESLIGWMKQECLEQIHATVSWSALHQLLADHGLELKERGSGLVFVSNNGVGVKASSVDRALSKSNLVKKYGAYEAIDGNESTKTNEKNKCSRQYEKKPLPGKLDTTELYAQYRAEQHAAAVHGKNEWIRLRDKKDQAIESVKKKAKLKRLLIKNVTAGKLARQLMYASVHQEARARIESIKKDYQQAYQASKAQHRKMDWLSWLVNAANRGNQAALAVLRSRKDDRRTEDYVSGAQGRATDGSAKYPEMVETITRTGTIIFNMGSTAIREGGQGWMVKAGTAKDKILAILTAAIKQYGNQLTINGSDVFREQVVQVAAETALEVTFVDEALEQRRLAIVNRARGPGRSHREKMDTVKKASALKPKTLKARNHPAGKGLSG</sequence>
<dbReference type="InterPro" id="IPR049751">
    <property type="entry name" value="TraI/MobA_relaxases"/>
</dbReference>
<dbReference type="Proteomes" id="UP000198729">
    <property type="component" value="Unassembled WGS sequence"/>
</dbReference>
<accession>A0A1G5SH29</accession>
<name>A0A1G5SH29_9PROT</name>